<accession>A0A8J3QYT1</accession>
<dbReference type="InterPro" id="IPR005750">
    <property type="entry name" value="UDP_GlcNAc_COvinyl_MurA"/>
</dbReference>
<evidence type="ECO:0000256" key="6">
    <source>
        <dbReference type="ARBA" id="ARBA00022960"/>
    </source>
</evidence>
<dbReference type="EMBL" id="BONZ01000070">
    <property type="protein sequence ID" value="GIH18734.1"/>
    <property type="molecule type" value="Genomic_DNA"/>
</dbReference>
<dbReference type="GO" id="GO:0071555">
    <property type="term" value="P:cell wall organization"/>
    <property type="evidence" value="ECO:0007669"/>
    <property type="project" value="UniProtKB-KW"/>
</dbReference>
<dbReference type="Proteomes" id="UP000642748">
    <property type="component" value="Unassembled WGS sequence"/>
</dbReference>
<keyword evidence="7 13" id="KW-0573">Peptidoglycan synthesis</keyword>
<dbReference type="AlphaFoldDB" id="A0A8J3QYT1"/>
<dbReference type="Pfam" id="PF00275">
    <property type="entry name" value="EPSP_synthase"/>
    <property type="match status" value="1"/>
</dbReference>
<dbReference type="HAMAP" id="MF_00111">
    <property type="entry name" value="MurA"/>
    <property type="match status" value="1"/>
</dbReference>
<comment type="similarity">
    <text evidence="11 13">Belongs to the EPSP synthase family. MurA subfamily.</text>
</comment>
<proteinExistence type="inferred from homology"/>
<evidence type="ECO:0000256" key="13">
    <source>
        <dbReference type="HAMAP-Rule" id="MF_00111"/>
    </source>
</evidence>
<dbReference type="GO" id="GO:0008760">
    <property type="term" value="F:UDP-N-acetylglucosamine 1-carboxyvinyltransferase activity"/>
    <property type="evidence" value="ECO:0007669"/>
    <property type="project" value="UniProtKB-UniRule"/>
</dbReference>
<organism evidence="15 16">
    <name type="scientific">Rugosimonospora africana</name>
    <dbReference type="NCBI Taxonomy" id="556532"/>
    <lineage>
        <taxon>Bacteria</taxon>
        <taxon>Bacillati</taxon>
        <taxon>Actinomycetota</taxon>
        <taxon>Actinomycetes</taxon>
        <taxon>Micromonosporales</taxon>
        <taxon>Micromonosporaceae</taxon>
        <taxon>Rugosimonospora</taxon>
    </lineage>
</organism>
<dbReference type="GO" id="GO:0005737">
    <property type="term" value="C:cytoplasm"/>
    <property type="evidence" value="ECO:0007669"/>
    <property type="project" value="UniProtKB-SubCell"/>
</dbReference>
<evidence type="ECO:0000313" key="16">
    <source>
        <dbReference type="Proteomes" id="UP000642748"/>
    </source>
</evidence>
<comment type="caution">
    <text evidence="13">Lacks conserved residue(s) required for the propagation of feature annotation.</text>
</comment>
<dbReference type="CDD" id="cd01555">
    <property type="entry name" value="UdpNAET"/>
    <property type="match status" value="1"/>
</dbReference>
<evidence type="ECO:0000256" key="12">
    <source>
        <dbReference type="ARBA" id="ARBA00047527"/>
    </source>
</evidence>
<evidence type="ECO:0000256" key="5">
    <source>
        <dbReference type="ARBA" id="ARBA00022679"/>
    </source>
</evidence>
<feature type="binding site" evidence="13">
    <location>
        <position position="349"/>
    </location>
    <ligand>
        <name>UDP-N-acetyl-alpha-D-glucosamine</name>
        <dbReference type="ChEBI" id="CHEBI:57705"/>
    </ligand>
</feature>
<evidence type="ECO:0000256" key="10">
    <source>
        <dbReference type="ARBA" id="ARBA00037534"/>
    </source>
</evidence>
<evidence type="ECO:0000256" key="11">
    <source>
        <dbReference type="ARBA" id="ARBA00038367"/>
    </source>
</evidence>
<dbReference type="GO" id="GO:0009252">
    <property type="term" value="P:peptidoglycan biosynthetic process"/>
    <property type="evidence" value="ECO:0007669"/>
    <property type="project" value="UniProtKB-UniRule"/>
</dbReference>
<dbReference type="GO" id="GO:0051301">
    <property type="term" value="P:cell division"/>
    <property type="evidence" value="ECO:0007669"/>
    <property type="project" value="UniProtKB-KW"/>
</dbReference>
<evidence type="ECO:0000256" key="7">
    <source>
        <dbReference type="ARBA" id="ARBA00022984"/>
    </source>
</evidence>
<evidence type="ECO:0000256" key="9">
    <source>
        <dbReference type="ARBA" id="ARBA00023316"/>
    </source>
</evidence>
<evidence type="ECO:0000256" key="4">
    <source>
        <dbReference type="ARBA" id="ARBA00022618"/>
    </source>
</evidence>
<dbReference type="SUPFAM" id="SSF55205">
    <property type="entry name" value="EPT/RTPC-like"/>
    <property type="match status" value="1"/>
</dbReference>
<feature type="binding site" evidence="13">
    <location>
        <position position="131"/>
    </location>
    <ligand>
        <name>UDP-N-acetyl-alpha-D-glucosamine</name>
        <dbReference type="ChEBI" id="CHEBI:57705"/>
    </ligand>
</feature>
<reference evidence="15" key="1">
    <citation type="submission" date="2021-01" db="EMBL/GenBank/DDBJ databases">
        <title>Whole genome shotgun sequence of Rugosimonospora africana NBRC 104875.</title>
        <authorList>
            <person name="Komaki H."/>
            <person name="Tamura T."/>
        </authorList>
    </citation>
    <scope>NUCLEOTIDE SEQUENCE</scope>
    <source>
        <strain evidence="15">NBRC 104875</strain>
    </source>
</reference>
<evidence type="ECO:0000256" key="1">
    <source>
        <dbReference type="ARBA" id="ARBA00004496"/>
    </source>
</evidence>
<dbReference type="InterPro" id="IPR036968">
    <property type="entry name" value="Enolpyruvate_Tfrase_sf"/>
</dbReference>
<evidence type="ECO:0000256" key="2">
    <source>
        <dbReference type="ARBA" id="ARBA00004752"/>
    </source>
</evidence>
<keyword evidence="8 13" id="KW-0131">Cell cycle</keyword>
<feature type="domain" description="Enolpyruvate transferase" evidence="14">
    <location>
        <begin position="44"/>
        <end position="466"/>
    </location>
</feature>
<dbReference type="InterPro" id="IPR013792">
    <property type="entry name" value="RNA3'P_cycl/enolpyr_Trfase_a/b"/>
</dbReference>
<keyword evidence="16" id="KW-1185">Reference proteome</keyword>
<dbReference type="NCBIfam" id="TIGR01072">
    <property type="entry name" value="murA"/>
    <property type="match status" value="1"/>
</dbReference>
<keyword evidence="3 13" id="KW-0963">Cytoplasm</keyword>
<feature type="binding site" evidence="13">
    <location>
        <begin position="59"/>
        <end position="60"/>
    </location>
    <ligand>
        <name>phosphoenolpyruvate</name>
        <dbReference type="ChEBI" id="CHEBI:58702"/>
    </ligand>
</feature>
<sequence length="476" mass="51466">MLPTRDLIHIFKATTRRNEAISQRKRGQESALEVRVTNDVLKVHGGAPLHGEITVRGAKNLVSKAMVAALLGDTPSRLAEVPRIRDVEVVRGLLELHGVKVIEEGNGLVFDPANVGTAEIDEINVHAGSSRIPILFCGPLLHRLGHAFIPDLGGCHIGDRPIDFHLAALRQFGAIVDKTPQGLHLTAPNGLHGTKFELPYPSVGATEQVLLTAVRAEGVTELRNAAVEPEIIDLICILQKMGAIIKVHTDRVIEIEGVTKLRGYNHRPIPDRLEAASWACAALATQGDITVKGARQVDMMTFLNVFTSVGGAFEVNDSPTDGGIRFWHPGSELRAVALETDVHPGFMTDWQQPLVVALTQARGLSIVHETVYERRFGYTDALNTMGATIQVYRDCLGGTPCRFGRRNFKHSAVIAGPSKLHAADLVIPDLRGGFSHLIAALAAEGTSHVFGVNLINRGYEDFDAKLAALGAHAERA</sequence>
<dbReference type="InterPro" id="IPR001986">
    <property type="entry name" value="Enolpyruvate_Tfrase_dom"/>
</dbReference>
<comment type="catalytic activity">
    <reaction evidence="12 13">
        <text>phosphoenolpyruvate + UDP-N-acetyl-alpha-D-glucosamine = UDP-N-acetyl-3-O-(1-carboxyvinyl)-alpha-D-glucosamine + phosphate</text>
        <dbReference type="Rhea" id="RHEA:18681"/>
        <dbReference type="ChEBI" id="CHEBI:43474"/>
        <dbReference type="ChEBI" id="CHEBI:57705"/>
        <dbReference type="ChEBI" id="CHEBI:58702"/>
        <dbReference type="ChEBI" id="CHEBI:68483"/>
        <dbReference type="EC" id="2.5.1.7"/>
    </reaction>
</comment>
<keyword evidence="13" id="KW-0670">Pyruvate</keyword>
<dbReference type="GO" id="GO:0008360">
    <property type="term" value="P:regulation of cell shape"/>
    <property type="evidence" value="ECO:0007669"/>
    <property type="project" value="UniProtKB-KW"/>
</dbReference>
<dbReference type="UniPathway" id="UPA00219"/>
<feature type="binding site" evidence="13">
    <location>
        <position position="371"/>
    </location>
    <ligand>
        <name>UDP-N-acetyl-alpha-D-glucosamine</name>
        <dbReference type="ChEBI" id="CHEBI:57705"/>
    </ligand>
</feature>
<keyword evidence="6 13" id="KW-0133">Cell shape</keyword>
<evidence type="ECO:0000256" key="3">
    <source>
        <dbReference type="ARBA" id="ARBA00022490"/>
    </source>
</evidence>
<dbReference type="EC" id="2.5.1.7" evidence="13"/>
<dbReference type="GO" id="GO:0019277">
    <property type="term" value="P:UDP-N-acetylgalactosamine biosynthetic process"/>
    <property type="evidence" value="ECO:0007669"/>
    <property type="project" value="InterPro"/>
</dbReference>
<protein>
    <recommendedName>
        <fullName evidence="13">UDP-N-acetylglucosamine 1-carboxyvinyltransferase</fullName>
        <ecNumber evidence="13">2.5.1.7</ecNumber>
    </recommendedName>
    <alternativeName>
        <fullName evidence="13">Enoylpyruvate transferase</fullName>
    </alternativeName>
    <alternativeName>
        <fullName evidence="13">UDP-N-acetylglucosamine enolpyruvyl transferase</fullName>
        <shortName evidence="13">EPT</shortName>
    </alternativeName>
</protein>
<keyword evidence="9 13" id="KW-0961">Cell wall biogenesis/degradation</keyword>
<dbReference type="PANTHER" id="PTHR43783:SF1">
    <property type="entry name" value="UDP-N-ACETYLGLUCOSAMINE 1-CARBOXYVINYLTRANSFERASE"/>
    <property type="match status" value="1"/>
</dbReference>
<keyword evidence="4 13" id="KW-0132">Cell division</keyword>
<feature type="modified residue" description="2-(S-cysteinyl)pyruvic acid O-phosphothioketal" evidence="13">
    <location>
        <position position="155"/>
    </location>
</feature>
<comment type="pathway">
    <text evidence="2 13">Cell wall biogenesis; peptidoglycan biosynthesis.</text>
</comment>
<gene>
    <name evidence="15" type="primary">murA_2</name>
    <name evidence="13" type="synonym">murA</name>
    <name evidence="15" type="ORF">Raf01_69060</name>
</gene>
<comment type="subcellular location">
    <subcellularLocation>
        <location evidence="1 13">Cytoplasm</location>
    </subcellularLocation>
</comment>
<evidence type="ECO:0000259" key="14">
    <source>
        <dbReference type="Pfam" id="PF00275"/>
    </source>
</evidence>
<comment type="caution">
    <text evidence="15">The sequence shown here is derived from an EMBL/GenBank/DDBJ whole genome shotgun (WGS) entry which is preliminary data.</text>
</comment>
<dbReference type="NCBIfam" id="NF006873">
    <property type="entry name" value="PRK09369.1"/>
    <property type="match status" value="1"/>
</dbReference>
<evidence type="ECO:0000313" key="15">
    <source>
        <dbReference type="EMBL" id="GIH18734.1"/>
    </source>
</evidence>
<dbReference type="PANTHER" id="PTHR43783">
    <property type="entry name" value="UDP-N-ACETYLGLUCOSAMINE 1-CARBOXYVINYLTRANSFERASE"/>
    <property type="match status" value="1"/>
</dbReference>
<comment type="function">
    <text evidence="10 13">Cell wall formation. Adds enolpyruvyl to UDP-N-acetylglucosamine.</text>
</comment>
<keyword evidence="5 13" id="KW-0808">Transferase</keyword>
<evidence type="ECO:0000256" key="8">
    <source>
        <dbReference type="ARBA" id="ARBA00023306"/>
    </source>
</evidence>
<dbReference type="InterPro" id="IPR050068">
    <property type="entry name" value="MurA_subfamily"/>
</dbReference>
<name>A0A8J3QYT1_9ACTN</name>
<dbReference type="Gene3D" id="3.65.10.10">
    <property type="entry name" value="Enolpyruvate transferase domain"/>
    <property type="match status" value="2"/>
</dbReference>
<feature type="active site" description="Proton donor" evidence="13">
    <location>
        <position position="155"/>
    </location>
</feature>